<dbReference type="GO" id="GO:0008202">
    <property type="term" value="P:steroid metabolic process"/>
    <property type="evidence" value="ECO:0007669"/>
    <property type="project" value="TreeGrafter"/>
</dbReference>
<dbReference type="PROSITE" id="PS00061">
    <property type="entry name" value="ADH_SHORT"/>
    <property type="match status" value="1"/>
</dbReference>
<evidence type="ECO:0000256" key="2">
    <source>
        <dbReference type="RuleBase" id="RU000363"/>
    </source>
</evidence>
<dbReference type="Pfam" id="PF00106">
    <property type="entry name" value="adh_short"/>
    <property type="match status" value="1"/>
</dbReference>
<dbReference type="InterPro" id="IPR020904">
    <property type="entry name" value="Sc_DH/Rdtase_CS"/>
</dbReference>
<dbReference type="EMBL" id="CAJEWN010000109">
    <property type="protein sequence ID" value="CAD2165278.1"/>
    <property type="molecule type" value="Genomic_DNA"/>
</dbReference>
<feature type="region of interest" description="Disordered" evidence="3">
    <location>
        <begin position="364"/>
        <end position="383"/>
    </location>
</feature>
<evidence type="ECO:0000313" key="4">
    <source>
        <dbReference type="EMBL" id="CAD2165278.1"/>
    </source>
</evidence>
<sequence>MFFWFFILIFGFYLIFELIKQLIEWLFPMDLHGKAVVVIGATTGFGHQFVIKCASKGMTVFAACNSPNGVQKVVQATSHLSGFVHAHSLDLSSTDSVEKFFRQVINQLPPGTGIHALVNNAGIIRAGADDWLAMEDYEHVLRVNLLGLIQITKLFKEHIKLAKGRILFCSSICGRIAFPYYGPYTVSKFAMEGYCDTIRRELSPFGVKVAVVEPGYFRTPITNPDHIPNEMEKSFNKSSQYIKEQYGHNFILKNKEIAKNHLSSKANSPRVDWVVDVYFHACTAIFPRKRYVVGIDANYVVIPISRLPTEIQDLIFWLNSIILKNPLPKILHNGGCLNAKMVHRWIKSANGFVAYLEGEEKESSLNSSGYWEFNQNSEREEEK</sequence>
<organism evidence="4 5">
    <name type="scientific">Meloidogyne enterolobii</name>
    <name type="common">Root-knot nematode worm</name>
    <name type="synonym">Meloidogyne mayaguensis</name>
    <dbReference type="NCBI Taxonomy" id="390850"/>
    <lineage>
        <taxon>Eukaryota</taxon>
        <taxon>Metazoa</taxon>
        <taxon>Ecdysozoa</taxon>
        <taxon>Nematoda</taxon>
        <taxon>Chromadorea</taxon>
        <taxon>Rhabditida</taxon>
        <taxon>Tylenchina</taxon>
        <taxon>Tylenchomorpha</taxon>
        <taxon>Tylenchoidea</taxon>
        <taxon>Meloidogynidae</taxon>
        <taxon>Meloidogyninae</taxon>
        <taxon>Meloidogyne</taxon>
    </lineage>
</organism>
<comment type="caution">
    <text evidence="4">The sequence shown here is derived from an EMBL/GenBank/DDBJ whole genome shotgun (WGS) entry which is preliminary data.</text>
</comment>
<dbReference type="PRINTS" id="PR00081">
    <property type="entry name" value="GDHRDH"/>
</dbReference>
<dbReference type="PANTHER" id="PTHR43313:SF1">
    <property type="entry name" value="3BETA-HYDROXYSTEROID DEHYDROGENASE DHS-16"/>
    <property type="match status" value="1"/>
</dbReference>
<keyword evidence="1" id="KW-0560">Oxidoreductase</keyword>
<proteinExistence type="inferred from homology"/>
<dbReference type="PRINTS" id="PR00080">
    <property type="entry name" value="SDRFAMILY"/>
</dbReference>
<dbReference type="InterPro" id="IPR036291">
    <property type="entry name" value="NAD(P)-bd_dom_sf"/>
</dbReference>
<dbReference type="Proteomes" id="UP000580250">
    <property type="component" value="Unassembled WGS sequence"/>
</dbReference>
<reference evidence="4 5" key="1">
    <citation type="submission" date="2020-08" db="EMBL/GenBank/DDBJ databases">
        <authorList>
            <person name="Koutsovoulos G."/>
            <person name="Danchin GJ E."/>
        </authorList>
    </citation>
    <scope>NUCLEOTIDE SEQUENCE [LARGE SCALE GENOMIC DNA]</scope>
</reference>
<dbReference type="OrthoDB" id="294295at2759"/>
<dbReference type="InterPro" id="IPR002347">
    <property type="entry name" value="SDR_fam"/>
</dbReference>
<protein>
    <submittedName>
        <fullName evidence="4">Uncharacterized protein</fullName>
    </submittedName>
</protein>
<dbReference type="SUPFAM" id="SSF51735">
    <property type="entry name" value="NAD(P)-binding Rossmann-fold domains"/>
    <property type="match status" value="1"/>
</dbReference>
<dbReference type="GO" id="GO:0016491">
    <property type="term" value="F:oxidoreductase activity"/>
    <property type="evidence" value="ECO:0007669"/>
    <property type="project" value="UniProtKB-KW"/>
</dbReference>
<evidence type="ECO:0000256" key="1">
    <source>
        <dbReference type="ARBA" id="ARBA00023002"/>
    </source>
</evidence>
<comment type="similarity">
    <text evidence="2">Belongs to the short-chain dehydrogenases/reductases (SDR) family.</text>
</comment>
<accession>A0A6V7UT77</accession>
<name>A0A6V7UT77_MELEN</name>
<feature type="compositionally biased region" description="Polar residues" evidence="3">
    <location>
        <begin position="364"/>
        <end position="376"/>
    </location>
</feature>
<gene>
    <name evidence="4" type="ORF">MENT_LOCUS17072</name>
</gene>
<dbReference type="AlphaFoldDB" id="A0A6V7UT77"/>
<dbReference type="Gene3D" id="3.40.50.720">
    <property type="entry name" value="NAD(P)-binding Rossmann-like Domain"/>
    <property type="match status" value="1"/>
</dbReference>
<dbReference type="PANTHER" id="PTHR43313">
    <property type="entry name" value="SHORT-CHAIN DEHYDROGENASE/REDUCTASE FAMILY 9C"/>
    <property type="match status" value="1"/>
</dbReference>
<evidence type="ECO:0000256" key="3">
    <source>
        <dbReference type="SAM" id="MobiDB-lite"/>
    </source>
</evidence>
<evidence type="ECO:0000313" key="5">
    <source>
        <dbReference type="Proteomes" id="UP000580250"/>
    </source>
</evidence>